<dbReference type="EMBL" id="CP048877">
    <property type="protein sequence ID" value="QIJ72037.1"/>
    <property type="molecule type" value="Genomic_DNA"/>
</dbReference>
<organism evidence="3 4">
    <name type="scientific">Thermosulfuriphilus ammonigenes</name>
    <dbReference type="NCBI Taxonomy" id="1936021"/>
    <lineage>
        <taxon>Bacteria</taxon>
        <taxon>Pseudomonadati</taxon>
        <taxon>Thermodesulfobacteriota</taxon>
        <taxon>Thermodesulfobacteria</taxon>
        <taxon>Thermodesulfobacteriales</taxon>
        <taxon>Thermodesulfobacteriaceae</taxon>
        <taxon>Thermosulfuriphilus</taxon>
    </lineage>
</organism>
<dbReference type="GO" id="GO:0005829">
    <property type="term" value="C:cytosol"/>
    <property type="evidence" value="ECO:0007669"/>
    <property type="project" value="TreeGrafter"/>
</dbReference>
<dbReference type="Proteomes" id="UP000502179">
    <property type="component" value="Chromosome"/>
</dbReference>
<dbReference type="PANTHER" id="PTHR35089:SF1">
    <property type="entry name" value="CHAPERONE PROTEIN SKP"/>
    <property type="match status" value="1"/>
</dbReference>
<evidence type="ECO:0000313" key="3">
    <source>
        <dbReference type="EMBL" id="QIJ72037.1"/>
    </source>
</evidence>
<name>A0A6G7PWS3_9BACT</name>
<dbReference type="InterPro" id="IPR005632">
    <property type="entry name" value="Chaperone_Skp"/>
</dbReference>
<keyword evidence="2" id="KW-0732">Signal</keyword>
<keyword evidence="4" id="KW-1185">Reference proteome</keyword>
<dbReference type="SUPFAM" id="SSF111384">
    <property type="entry name" value="OmpH-like"/>
    <property type="match status" value="1"/>
</dbReference>
<dbReference type="Gene3D" id="3.30.910.20">
    <property type="entry name" value="Skp domain"/>
    <property type="match status" value="1"/>
</dbReference>
<comment type="similarity">
    <text evidence="1">Belongs to the Skp family.</text>
</comment>
<protein>
    <submittedName>
        <fullName evidence="3">OmpH family outer membrane protein</fullName>
    </submittedName>
</protein>
<dbReference type="Pfam" id="PF03938">
    <property type="entry name" value="OmpH"/>
    <property type="match status" value="1"/>
</dbReference>
<reference evidence="3 4" key="1">
    <citation type="submission" date="2020-02" db="EMBL/GenBank/DDBJ databases">
        <title>Genome analysis of Thermosulfuriphilus ammonigenes ST65T, an anaerobic thermophilic chemolithoautotrophic bacterium isolated from a deep-sea hydrothermal vent.</title>
        <authorList>
            <person name="Slobodkina G."/>
            <person name="Allioux M."/>
            <person name="Merkel A."/>
            <person name="Alain K."/>
            <person name="Jebbar M."/>
            <person name="Slobodkin A."/>
        </authorList>
    </citation>
    <scope>NUCLEOTIDE SEQUENCE [LARGE SCALE GENOMIC DNA]</scope>
    <source>
        <strain evidence="3 4">ST65</strain>
    </source>
</reference>
<dbReference type="AlphaFoldDB" id="A0A6G7PWS3"/>
<sequence>MKKFLGLLGLIIALLLLAQWAHAQNPPKIAVIHMQKVVKESKAGQAALKKLNQKFAALQKELQAKETELKKFKEDLEKKAPLLSPEARQEKEREYQKMLREYKAKREDAQFEIRQAEQKALEPIMKDLRGIVFDYAKKEGFDLILEKNMPGVYYTSDKIEITQKIIELYDQKFEKGEALGGR</sequence>
<dbReference type="PANTHER" id="PTHR35089">
    <property type="entry name" value="CHAPERONE PROTEIN SKP"/>
    <property type="match status" value="1"/>
</dbReference>
<dbReference type="SMART" id="SM00935">
    <property type="entry name" value="OmpH"/>
    <property type="match status" value="1"/>
</dbReference>
<dbReference type="KEGG" id="tav:G4V39_07050"/>
<evidence type="ECO:0000256" key="2">
    <source>
        <dbReference type="ARBA" id="ARBA00022729"/>
    </source>
</evidence>
<gene>
    <name evidence="3" type="ORF">G4V39_07050</name>
</gene>
<evidence type="ECO:0000256" key="1">
    <source>
        <dbReference type="ARBA" id="ARBA00009091"/>
    </source>
</evidence>
<proteinExistence type="inferred from homology"/>
<dbReference type="RefSeq" id="WP_166032254.1">
    <property type="nucleotide sequence ID" value="NZ_CP048877.1"/>
</dbReference>
<dbReference type="GO" id="GO:0050821">
    <property type="term" value="P:protein stabilization"/>
    <property type="evidence" value="ECO:0007669"/>
    <property type="project" value="TreeGrafter"/>
</dbReference>
<dbReference type="GO" id="GO:0051082">
    <property type="term" value="F:unfolded protein binding"/>
    <property type="evidence" value="ECO:0007669"/>
    <property type="project" value="InterPro"/>
</dbReference>
<evidence type="ECO:0000313" key="4">
    <source>
        <dbReference type="Proteomes" id="UP000502179"/>
    </source>
</evidence>
<accession>A0A6G7PWS3</accession>
<dbReference type="InterPro" id="IPR024930">
    <property type="entry name" value="Skp_dom_sf"/>
</dbReference>